<comment type="caution">
    <text evidence="1">The sequence shown here is derived from an EMBL/GenBank/DDBJ whole genome shotgun (WGS) entry which is preliminary data.</text>
</comment>
<dbReference type="AlphaFoldDB" id="A0A445C796"/>
<evidence type="ECO:0008006" key="3">
    <source>
        <dbReference type="Google" id="ProtNLM"/>
    </source>
</evidence>
<dbReference type="EMBL" id="SDMP01000007">
    <property type="protein sequence ID" value="RYR46789.1"/>
    <property type="molecule type" value="Genomic_DNA"/>
</dbReference>
<sequence length="82" mass="9674">MNAKQDDDVAYQLYIRQKKRKNGSFVKSEFDHYIKRDIHPLSADFDILSWWKVNGIDVHPNARNAHLKILNSQAPSLYQLDF</sequence>
<dbReference type="Proteomes" id="UP000289738">
    <property type="component" value="Chromosome A07"/>
</dbReference>
<evidence type="ECO:0000313" key="2">
    <source>
        <dbReference type="Proteomes" id="UP000289738"/>
    </source>
</evidence>
<dbReference type="SUPFAM" id="SSF53098">
    <property type="entry name" value="Ribonuclease H-like"/>
    <property type="match status" value="1"/>
</dbReference>
<reference evidence="1 2" key="1">
    <citation type="submission" date="2019-01" db="EMBL/GenBank/DDBJ databases">
        <title>Sequencing of cultivated peanut Arachis hypogaea provides insights into genome evolution and oil improvement.</title>
        <authorList>
            <person name="Chen X."/>
        </authorList>
    </citation>
    <scope>NUCLEOTIDE SEQUENCE [LARGE SCALE GENOMIC DNA]</scope>
    <source>
        <strain evidence="2">cv. Fuhuasheng</strain>
        <tissue evidence="1">Leaves</tissue>
    </source>
</reference>
<name>A0A445C796_ARAHY</name>
<gene>
    <name evidence="1" type="ORF">Ahy_A07g032608</name>
</gene>
<accession>A0A445C796</accession>
<protein>
    <recommendedName>
        <fullName evidence="3">HAT C-terminal dimerisation domain-containing protein</fullName>
    </recommendedName>
</protein>
<keyword evidence="2" id="KW-1185">Reference proteome</keyword>
<organism evidence="1 2">
    <name type="scientific">Arachis hypogaea</name>
    <name type="common">Peanut</name>
    <dbReference type="NCBI Taxonomy" id="3818"/>
    <lineage>
        <taxon>Eukaryota</taxon>
        <taxon>Viridiplantae</taxon>
        <taxon>Streptophyta</taxon>
        <taxon>Embryophyta</taxon>
        <taxon>Tracheophyta</taxon>
        <taxon>Spermatophyta</taxon>
        <taxon>Magnoliopsida</taxon>
        <taxon>eudicotyledons</taxon>
        <taxon>Gunneridae</taxon>
        <taxon>Pentapetalae</taxon>
        <taxon>rosids</taxon>
        <taxon>fabids</taxon>
        <taxon>Fabales</taxon>
        <taxon>Fabaceae</taxon>
        <taxon>Papilionoideae</taxon>
        <taxon>50 kb inversion clade</taxon>
        <taxon>dalbergioids sensu lato</taxon>
        <taxon>Dalbergieae</taxon>
        <taxon>Pterocarpus clade</taxon>
        <taxon>Arachis</taxon>
    </lineage>
</organism>
<evidence type="ECO:0000313" key="1">
    <source>
        <dbReference type="EMBL" id="RYR46789.1"/>
    </source>
</evidence>
<dbReference type="InterPro" id="IPR012337">
    <property type="entry name" value="RNaseH-like_sf"/>
</dbReference>
<proteinExistence type="predicted"/>